<evidence type="ECO:0000256" key="1">
    <source>
        <dbReference type="ARBA" id="ARBA00022679"/>
    </source>
</evidence>
<gene>
    <name evidence="7" type="ORF">GOODEAATRI_029649</name>
</gene>
<evidence type="ECO:0000256" key="2">
    <source>
        <dbReference type="ARBA" id="ARBA00022741"/>
    </source>
</evidence>
<dbReference type="SUPFAM" id="SSF69012">
    <property type="entry name" value="alpha-ketoacid dehydrogenase kinase, N-terminal domain"/>
    <property type="match status" value="1"/>
</dbReference>
<name>A0ABV0P8W0_9TELE</name>
<comment type="caution">
    <text evidence="7">The sequence shown here is derived from an EMBL/GenBank/DDBJ whole genome shotgun (WGS) entry which is preliminary data.</text>
</comment>
<keyword evidence="4 5" id="KW-0067">ATP-binding</keyword>
<keyword evidence="1 5" id="KW-0808">Transferase</keyword>
<sequence>MRPGLVGIATEMLSGVTGRARPRLGSLFLAPATKTLPALQSGIENHRFRSTSSAQGFSELARERSKTVTSFYNQSAIDVSAEKSSAKYLHKELPVRIAHRIKGFRSLPFIIGCNPTILQVVRTQAINEAHTPEAILRTRVLMNLC</sequence>
<dbReference type="PANTHER" id="PTHR11947:SF39">
    <property type="entry name" value="PROTEIN-SERINE_THREONINE KINASE"/>
    <property type="match status" value="1"/>
</dbReference>
<evidence type="ECO:0000256" key="4">
    <source>
        <dbReference type="ARBA" id="ARBA00022840"/>
    </source>
</evidence>
<dbReference type="Gene3D" id="1.20.140.20">
    <property type="entry name" value="Alpha-ketoacid/pyruvate dehydrogenase kinase, N-terminal domain"/>
    <property type="match status" value="1"/>
</dbReference>
<dbReference type="InterPro" id="IPR018955">
    <property type="entry name" value="BCDHK/PDK_N"/>
</dbReference>
<dbReference type="InterPro" id="IPR036784">
    <property type="entry name" value="AK/P_DHK_N_sf"/>
</dbReference>
<dbReference type="PANTHER" id="PTHR11947">
    <property type="entry name" value="PYRUVATE DEHYDROGENASE KINASE"/>
    <property type="match status" value="1"/>
</dbReference>
<dbReference type="Pfam" id="PF10436">
    <property type="entry name" value="BCDHK_Adom3"/>
    <property type="match status" value="1"/>
</dbReference>
<organism evidence="7 8">
    <name type="scientific">Goodea atripinnis</name>
    <dbReference type="NCBI Taxonomy" id="208336"/>
    <lineage>
        <taxon>Eukaryota</taxon>
        <taxon>Metazoa</taxon>
        <taxon>Chordata</taxon>
        <taxon>Craniata</taxon>
        <taxon>Vertebrata</taxon>
        <taxon>Euteleostomi</taxon>
        <taxon>Actinopterygii</taxon>
        <taxon>Neopterygii</taxon>
        <taxon>Teleostei</taxon>
        <taxon>Neoteleostei</taxon>
        <taxon>Acanthomorphata</taxon>
        <taxon>Ovalentaria</taxon>
        <taxon>Atherinomorphae</taxon>
        <taxon>Cyprinodontiformes</taxon>
        <taxon>Goodeidae</taxon>
        <taxon>Goodea</taxon>
    </lineage>
</organism>
<keyword evidence="8" id="KW-1185">Reference proteome</keyword>
<proteinExistence type="inferred from homology"/>
<evidence type="ECO:0000256" key="3">
    <source>
        <dbReference type="ARBA" id="ARBA00022777"/>
    </source>
</evidence>
<dbReference type="EC" id="2.7.11.-" evidence="5"/>
<evidence type="ECO:0000259" key="6">
    <source>
        <dbReference type="Pfam" id="PF10436"/>
    </source>
</evidence>
<feature type="domain" description="Branched-chain alpha-ketoacid dehydrogenase kinase/Pyruvate dehydrogenase kinase N-terminal" evidence="6">
    <location>
        <begin position="80"/>
        <end position="121"/>
    </location>
</feature>
<dbReference type="Proteomes" id="UP001476798">
    <property type="component" value="Unassembled WGS sequence"/>
</dbReference>
<keyword evidence="2 5" id="KW-0547">Nucleotide-binding</keyword>
<dbReference type="EMBL" id="JAHRIO010064416">
    <property type="protein sequence ID" value="MEQ2179874.1"/>
    <property type="molecule type" value="Genomic_DNA"/>
</dbReference>
<evidence type="ECO:0000313" key="7">
    <source>
        <dbReference type="EMBL" id="MEQ2179874.1"/>
    </source>
</evidence>
<protein>
    <recommendedName>
        <fullName evidence="5">Protein-serine/threonine kinase</fullName>
        <ecNumber evidence="5">2.7.11.-</ecNumber>
    </recommendedName>
</protein>
<evidence type="ECO:0000313" key="8">
    <source>
        <dbReference type="Proteomes" id="UP001476798"/>
    </source>
</evidence>
<comment type="subcellular location">
    <subcellularLocation>
        <location evidence="5">Mitochondrion matrix</location>
    </subcellularLocation>
</comment>
<accession>A0ABV0P8W0</accession>
<evidence type="ECO:0000256" key="5">
    <source>
        <dbReference type="RuleBase" id="RU366032"/>
    </source>
</evidence>
<keyword evidence="3 5" id="KW-0418">Kinase</keyword>
<keyword evidence="5" id="KW-0496">Mitochondrion</keyword>
<dbReference type="InterPro" id="IPR039028">
    <property type="entry name" value="BCKD/PDK"/>
</dbReference>
<reference evidence="7 8" key="1">
    <citation type="submission" date="2021-06" db="EMBL/GenBank/DDBJ databases">
        <authorList>
            <person name="Palmer J.M."/>
        </authorList>
    </citation>
    <scope>NUCLEOTIDE SEQUENCE [LARGE SCALE GENOMIC DNA]</scope>
    <source>
        <strain evidence="7 8">GA_2019</strain>
        <tissue evidence="7">Muscle</tissue>
    </source>
</reference>
<comment type="similarity">
    <text evidence="5">Belongs to the PDK/BCKDK protein kinase family.</text>
</comment>